<accession>A0A849BPJ3</accession>
<dbReference type="PRINTS" id="PR00812">
    <property type="entry name" value="BCTERIALGSPF"/>
</dbReference>
<dbReference type="GO" id="GO:0009306">
    <property type="term" value="P:protein secretion"/>
    <property type="evidence" value="ECO:0007669"/>
    <property type="project" value="InterPro"/>
</dbReference>
<dbReference type="RefSeq" id="WP_171202588.1">
    <property type="nucleotide sequence ID" value="NZ_BAAANP010000009.1"/>
</dbReference>
<evidence type="ECO:0000259" key="11">
    <source>
        <dbReference type="Pfam" id="PF00482"/>
    </source>
</evidence>
<dbReference type="Proteomes" id="UP000555552">
    <property type="component" value="Unassembled WGS sequence"/>
</dbReference>
<dbReference type="EMBL" id="JABEMA010000066">
    <property type="protein sequence ID" value="NNH22752.1"/>
    <property type="molecule type" value="Genomic_DNA"/>
</dbReference>
<feature type="transmembrane region" description="Helical" evidence="10">
    <location>
        <begin position="222"/>
        <end position="241"/>
    </location>
</feature>
<keyword evidence="3 9" id="KW-0813">Transport</keyword>
<evidence type="ECO:0000256" key="10">
    <source>
        <dbReference type="SAM" id="Phobius"/>
    </source>
</evidence>
<dbReference type="GO" id="GO:0005886">
    <property type="term" value="C:plasma membrane"/>
    <property type="evidence" value="ECO:0007669"/>
    <property type="project" value="UniProtKB-SubCell"/>
</dbReference>
<dbReference type="InterPro" id="IPR001992">
    <property type="entry name" value="T2SS_GspF/T4SS_PilC_CS"/>
</dbReference>
<feature type="transmembrane region" description="Helical" evidence="10">
    <location>
        <begin position="379"/>
        <end position="403"/>
    </location>
</feature>
<feature type="domain" description="Type II secretion system protein GspF" evidence="11">
    <location>
        <begin position="276"/>
        <end position="398"/>
    </location>
</feature>
<comment type="subcellular location">
    <subcellularLocation>
        <location evidence="1">Cell inner membrane</location>
        <topology evidence="1">Multi-pass membrane protein</topology>
    </subcellularLocation>
    <subcellularLocation>
        <location evidence="9">Cell membrane</location>
        <topology evidence="9">Multi-pass membrane protein</topology>
    </subcellularLocation>
</comment>
<keyword evidence="5" id="KW-0997">Cell inner membrane</keyword>
<evidence type="ECO:0000256" key="4">
    <source>
        <dbReference type="ARBA" id="ARBA00022475"/>
    </source>
</evidence>
<dbReference type="PANTHER" id="PTHR30012">
    <property type="entry name" value="GENERAL SECRETION PATHWAY PROTEIN"/>
    <property type="match status" value="1"/>
</dbReference>
<evidence type="ECO:0000256" key="7">
    <source>
        <dbReference type="ARBA" id="ARBA00022989"/>
    </source>
</evidence>
<keyword evidence="6 9" id="KW-0812">Transmembrane</keyword>
<sequence>MATATKTYEYSVRDASGSLVTGSLDAASEEALVARLRGMGYAPVSLHEKGTGLNREITLPGGDRVTLKDLAVMSRQFATMVGAGLSLVRSLSILAEQSESKGLQKALADVRGKVETGTSLSDGLAAHPRVFPPLMTSMVRAGEVGGFLDAVLLQVAETFEAEAKLRAKIKSAMTYPVVVFVMAVLATAGMLVFIVPVFATMFSDLGGELPLPTQVLVVLSDLLRTVAPGLVVLGVAGAVVWGRVRHREGVRAVVDPLKLRLPVFGLLFRKVAISRFTRNLGTMVACGVPILQSLEIVGDTAGNTVLKKATDDVREAVRQGQTMSGPLARHAVFPPMVVQMLAVGEDTGALDAMLAKISEFYDQEVEATTEALTSLIEPLMIAVLGSVIGAMIVALYMPIFSVFELIQ</sequence>
<evidence type="ECO:0000256" key="9">
    <source>
        <dbReference type="RuleBase" id="RU003923"/>
    </source>
</evidence>
<dbReference type="AlphaFoldDB" id="A0A849BPJ3"/>
<protein>
    <submittedName>
        <fullName evidence="12">Type II secretion system F family protein</fullName>
    </submittedName>
</protein>
<evidence type="ECO:0000256" key="8">
    <source>
        <dbReference type="ARBA" id="ARBA00023136"/>
    </source>
</evidence>
<dbReference type="Gene3D" id="1.20.81.30">
    <property type="entry name" value="Type II secretion system (T2SS), domain F"/>
    <property type="match status" value="2"/>
</dbReference>
<dbReference type="InterPro" id="IPR018076">
    <property type="entry name" value="T2SS_GspF_dom"/>
</dbReference>
<proteinExistence type="inferred from homology"/>
<feature type="domain" description="Type II secretion system protein GspF" evidence="11">
    <location>
        <begin position="74"/>
        <end position="196"/>
    </location>
</feature>
<evidence type="ECO:0000313" key="12">
    <source>
        <dbReference type="EMBL" id="NNH22752.1"/>
    </source>
</evidence>
<evidence type="ECO:0000256" key="5">
    <source>
        <dbReference type="ARBA" id="ARBA00022519"/>
    </source>
</evidence>
<comment type="similarity">
    <text evidence="2 9">Belongs to the GSP F family.</text>
</comment>
<gene>
    <name evidence="12" type="ORF">HLB09_06530</name>
</gene>
<keyword evidence="8 10" id="KW-0472">Membrane</keyword>
<name>A0A849BPJ3_9ACTN</name>
<evidence type="ECO:0000256" key="3">
    <source>
        <dbReference type="ARBA" id="ARBA00022448"/>
    </source>
</evidence>
<evidence type="ECO:0000256" key="6">
    <source>
        <dbReference type="ARBA" id="ARBA00022692"/>
    </source>
</evidence>
<dbReference type="FunFam" id="1.20.81.30:FF:000001">
    <property type="entry name" value="Type II secretion system protein F"/>
    <property type="match status" value="2"/>
</dbReference>
<dbReference type="PANTHER" id="PTHR30012:SF0">
    <property type="entry name" value="TYPE II SECRETION SYSTEM PROTEIN F-RELATED"/>
    <property type="match status" value="1"/>
</dbReference>
<dbReference type="InterPro" id="IPR042094">
    <property type="entry name" value="T2SS_GspF_sf"/>
</dbReference>
<feature type="transmembrane region" description="Helical" evidence="10">
    <location>
        <begin position="174"/>
        <end position="202"/>
    </location>
</feature>
<comment type="caution">
    <text evidence="12">The sequence shown here is derived from an EMBL/GenBank/DDBJ whole genome shotgun (WGS) entry which is preliminary data.</text>
</comment>
<keyword evidence="7 10" id="KW-1133">Transmembrane helix</keyword>
<dbReference type="PROSITE" id="PS00874">
    <property type="entry name" value="T2SP_F"/>
    <property type="match status" value="1"/>
</dbReference>
<organism evidence="12 13">
    <name type="scientific">Pseudokineococcus marinus</name>
    <dbReference type="NCBI Taxonomy" id="351215"/>
    <lineage>
        <taxon>Bacteria</taxon>
        <taxon>Bacillati</taxon>
        <taxon>Actinomycetota</taxon>
        <taxon>Actinomycetes</taxon>
        <taxon>Kineosporiales</taxon>
        <taxon>Kineosporiaceae</taxon>
        <taxon>Pseudokineococcus</taxon>
    </lineage>
</organism>
<evidence type="ECO:0000256" key="2">
    <source>
        <dbReference type="ARBA" id="ARBA00005745"/>
    </source>
</evidence>
<keyword evidence="13" id="KW-1185">Reference proteome</keyword>
<evidence type="ECO:0000256" key="1">
    <source>
        <dbReference type="ARBA" id="ARBA00004429"/>
    </source>
</evidence>
<keyword evidence="4" id="KW-1003">Cell membrane</keyword>
<reference evidence="12 13" key="1">
    <citation type="submission" date="2020-05" db="EMBL/GenBank/DDBJ databases">
        <title>MicrobeNet Type strains.</title>
        <authorList>
            <person name="Nicholson A.C."/>
        </authorList>
    </citation>
    <scope>NUCLEOTIDE SEQUENCE [LARGE SCALE GENOMIC DNA]</scope>
    <source>
        <strain evidence="12 13">JCM 14547</strain>
    </source>
</reference>
<dbReference type="InterPro" id="IPR003004">
    <property type="entry name" value="GspF/PilC"/>
</dbReference>
<dbReference type="Pfam" id="PF00482">
    <property type="entry name" value="T2SSF"/>
    <property type="match status" value="2"/>
</dbReference>
<evidence type="ECO:0000313" key="13">
    <source>
        <dbReference type="Proteomes" id="UP000555552"/>
    </source>
</evidence>